<evidence type="ECO:0000256" key="1">
    <source>
        <dbReference type="SAM" id="MobiDB-lite"/>
    </source>
</evidence>
<name>S4NQS9_9NEOP</name>
<protein>
    <submittedName>
        <fullName evidence="2">Uncharacterized protein</fullName>
    </submittedName>
</protein>
<organism evidence="2">
    <name type="scientific">Pararge aegeria</name>
    <name type="common">speckled wood butterfly</name>
    <dbReference type="NCBI Taxonomy" id="116150"/>
    <lineage>
        <taxon>Eukaryota</taxon>
        <taxon>Metazoa</taxon>
        <taxon>Ecdysozoa</taxon>
        <taxon>Arthropoda</taxon>
        <taxon>Hexapoda</taxon>
        <taxon>Insecta</taxon>
        <taxon>Pterygota</taxon>
        <taxon>Neoptera</taxon>
        <taxon>Endopterygota</taxon>
        <taxon>Lepidoptera</taxon>
        <taxon>Glossata</taxon>
        <taxon>Ditrysia</taxon>
        <taxon>Papilionoidea</taxon>
        <taxon>Nymphalidae</taxon>
        <taxon>Satyrinae</taxon>
        <taxon>Satyrini</taxon>
        <taxon>Parargina</taxon>
        <taxon>Pararge</taxon>
    </lineage>
</organism>
<evidence type="ECO:0000313" key="2">
    <source>
        <dbReference type="EMBL" id="JAA79419.1"/>
    </source>
</evidence>
<feature type="compositionally biased region" description="Polar residues" evidence="1">
    <location>
        <begin position="35"/>
        <end position="58"/>
    </location>
</feature>
<reference evidence="2" key="1">
    <citation type="journal article" date="2013" name="BMC Genomics">
        <title>Unscrambling butterfly oogenesis.</title>
        <authorList>
            <person name="Carter J.M."/>
            <person name="Baker S.C."/>
            <person name="Pink R."/>
            <person name="Carter D.R."/>
            <person name="Collins A."/>
            <person name="Tomlin J."/>
            <person name="Gibbs M."/>
            <person name="Breuker C.J."/>
        </authorList>
    </citation>
    <scope>NUCLEOTIDE SEQUENCE</scope>
    <source>
        <tissue evidence="2">Ovary</tissue>
    </source>
</reference>
<accession>S4NQS9</accession>
<dbReference type="AlphaFoldDB" id="S4NQS9"/>
<reference evidence="2" key="2">
    <citation type="submission" date="2013-05" db="EMBL/GenBank/DDBJ databases">
        <authorList>
            <person name="Carter J.-M."/>
            <person name="Baker S.C."/>
            <person name="Pink R."/>
            <person name="Carter D.R.F."/>
            <person name="Collins A."/>
            <person name="Tomlin J."/>
            <person name="Gibbs M."/>
            <person name="Breuker C.J."/>
        </authorList>
    </citation>
    <scope>NUCLEOTIDE SEQUENCE</scope>
    <source>
        <tissue evidence="2">Ovary</tissue>
    </source>
</reference>
<proteinExistence type="predicted"/>
<feature type="non-terminal residue" evidence="2">
    <location>
        <position position="67"/>
    </location>
</feature>
<feature type="region of interest" description="Disordered" evidence="1">
    <location>
        <begin position="26"/>
        <end position="67"/>
    </location>
</feature>
<sequence length="67" mass="7694">MVWANDLGNQLFDHYSTVLMELEERQESMDEVEVENTTSREYSSLPNMKNISMSSMTAHTRDQHAGA</sequence>
<dbReference type="EMBL" id="GAIX01013141">
    <property type="protein sequence ID" value="JAA79419.1"/>
    <property type="molecule type" value="Transcribed_RNA"/>
</dbReference>